<keyword evidence="10" id="KW-1185">Reference proteome</keyword>
<dbReference type="PANTHER" id="PTHR11241:SF0">
    <property type="entry name" value="DEOXYURIDINE 5'-TRIPHOSPHATE NUCLEOTIDOHYDROLASE"/>
    <property type="match status" value="1"/>
</dbReference>
<dbReference type="Gene3D" id="2.70.40.10">
    <property type="match status" value="1"/>
</dbReference>
<keyword evidence="2 7" id="KW-0479">Metal-binding</keyword>
<dbReference type="NCBIfam" id="TIGR00576">
    <property type="entry name" value="dut"/>
    <property type="match status" value="1"/>
</dbReference>
<dbReference type="Pfam" id="PF00692">
    <property type="entry name" value="dUTPase"/>
    <property type="match status" value="1"/>
</dbReference>
<name>A0A2N0V0C5_9FIRM</name>
<dbReference type="GO" id="GO:0000287">
    <property type="term" value="F:magnesium ion binding"/>
    <property type="evidence" value="ECO:0007669"/>
    <property type="project" value="UniProtKB-UniRule"/>
</dbReference>
<dbReference type="GO" id="GO:0004170">
    <property type="term" value="F:dUTP diphosphatase activity"/>
    <property type="evidence" value="ECO:0007669"/>
    <property type="project" value="UniProtKB-UniRule"/>
</dbReference>
<sequence length="149" mass="15847">MVTMTIKIKKVKDNAKIPKRATNGSAGMDLYACIDEKITINPGQLVLVPTGIAIELPDNSVAAFLYARSGLGIKHGICLSNGVGVVDSDYRGEICAGLCNVSDKPYEIEPFERICQMVIAPVVPCDVEEVTELGDTERGEGGFGSTGKK</sequence>
<evidence type="ECO:0000256" key="2">
    <source>
        <dbReference type="ARBA" id="ARBA00022723"/>
    </source>
</evidence>
<evidence type="ECO:0000256" key="3">
    <source>
        <dbReference type="ARBA" id="ARBA00022801"/>
    </source>
</evidence>
<dbReference type="CDD" id="cd07557">
    <property type="entry name" value="trimeric_dUTPase"/>
    <property type="match status" value="1"/>
</dbReference>
<dbReference type="FunFam" id="2.70.40.10:FF:000002">
    <property type="entry name" value="dUTP diphosphatase"/>
    <property type="match status" value="1"/>
</dbReference>
<feature type="binding site" evidence="7">
    <location>
        <begin position="68"/>
        <end position="70"/>
    </location>
    <ligand>
        <name>substrate</name>
    </ligand>
</feature>
<comment type="function">
    <text evidence="7">This enzyme is involved in nucleotide metabolism: it produces dUMP, the immediate precursor of thymidine nucleotides and it decreases the intracellular concentration of dUTP so that uracil cannot be incorporated into DNA.</text>
</comment>
<dbReference type="NCBIfam" id="NF001862">
    <property type="entry name" value="PRK00601.1"/>
    <property type="match status" value="1"/>
</dbReference>
<accession>A0A2N0V0C5</accession>
<dbReference type="Proteomes" id="UP000233425">
    <property type="component" value="Unassembled WGS sequence"/>
</dbReference>
<comment type="catalytic activity">
    <reaction evidence="6 7">
        <text>dUTP + H2O = dUMP + diphosphate + H(+)</text>
        <dbReference type="Rhea" id="RHEA:10248"/>
        <dbReference type="ChEBI" id="CHEBI:15377"/>
        <dbReference type="ChEBI" id="CHEBI:15378"/>
        <dbReference type="ChEBI" id="CHEBI:33019"/>
        <dbReference type="ChEBI" id="CHEBI:61555"/>
        <dbReference type="ChEBI" id="CHEBI:246422"/>
        <dbReference type="EC" id="3.6.1.23"/>
    </reaction>
</comment>
<proteinExistence type="inferred from homology"/>
<evidence type="ECO:0000256" key="4">
    <source>
        <dbReference type="ARBA" id="ARBA00022842"/>
    </source>
</evidence>
<keyword evidence="4 7" id="KW-0460">Magnesium</keyword>
<dbReference type="GO" id="GO:0006226">
    <property type="term" value="P:dUMP biosynthetic process"/>
    <property type="evidence" value="ECO:0007669"/>
    <property type="project" value="UniProtKB-UniRule"/>
</dbReference>
<comment type="cofactor">
    <cofactor evidence="7">
        <name>Mg(2+)</name>
        <dbReference type="ChEBI" id="CHEBI:18420"/>
    </cofactor>
</comment>
<dbReference type="EMBL" id="NNSR01000016">
    <property type="protein sequence ID" value="PKD32693.1"/>
    <property type="molecule type" value="Genomic_DNA"/>
</dbReference>
<comment type="pathway">
    <text evidence="7">Pyrimidine metabolism; dUMP biosynthesis; dUMP from dCTP (dUTP route): step 2/2.</text>
</comment>
<dbReference type="InterPro" id="IPR008181">
    <property type="entry name" value="dUTPase"/>
</dbReference>
<comment type="similarity">
    <text evidence="1 7">Belongs to the dUTPase family.</text>
</comment>
<dbReference type="GO" id="GO:0046081">
    <property type="term" value="P:dUTP catabolic process"/>
    <property type="evidence" value="ECO:0007669"/>
    <property type="project" value="InterPro"/>
</dbReference>
<evidence type="ECO:0000256" key="1">
    <source>
        <dbReference type="ARBA" id="ARBA00006581"/>
    </source>
</evidence>
<protein>
    <recommendedName>
        <fullName evidence="7">Deoxyuridine 5'-triphosphate nucleotidohydrolase</fullName>
        <shortName evidence="7">dUTPase</shortName>
        <ecNumber evidence="7">3.6.1.23</ecNumber>
    </recommendedName>
    <alternativeName>
        <fullName evidence="7">dUTP pyrophosphatase</fullName>
    </alternativeName>
</protein>
<feature type="binding site" evidence="7">
    <location>
        <position position="81"/>
    </location>
    <ligand>
        <name>substrate</name>
    </ligand>
</feature>
<dbReference type="AlphaFoldDB" id="A0A2N0V0C5"/>
<evidence type="ECO:0000256" key="7">
    <source>
        <dbReference type="HAMAP-Rule" id="MF_00116"/>
    </source>
</evidence>
<organism evidence="9 10">
    <name type="scientific">Ruminococcus bromii</name>
    <dbReference type="NCBI Taxonomy" id="40518"/>
    <lineage>
        <taxon>Bacteria</taxon>
        <taxon>Bacillati</taxon>
        <taxon>Bacillota</taxon>
        <taxon>Clostridia</taxon>
        <taxon>Eubacteriales</taxon>
        <taxon>Oscillospiraceae</taxon>
        <taxon>Ruminococcus</taxon>
    </lineage>
</organism>
<feature type="domain" description="dUTPase-like" evidence="8">
    <location>
        <begin position="14"/>
        <end position="147"/>
    </location>
</feature>
<evidence type="ECO:0000259" key="8">
    <source>
        <dbReference type="Pfam" id="PF00692"/>
    </source>
</evidence>
<keyword evidence="5 7" id="KW-0546">Nucleotide metabolism</keyword>
<reference evidence="9" key="1">
    <citation type="journal article" date="2018" name="Environ. Microbiol.">
        <title>Sporulation capability and amylosome conservation among diverse human colonic and rumen isolates of the keystone starch-degrader Ruminococcus bromii.</title>
        <authorList>
            <person name="Mukhopadhya I."/>
            <person name="Morais S."/>
            <person name="Laverde-Gomez J."/>
            <person name="Sheridan P.O."/>
            <person name="Walker A.W."/>
            <person name="Kelly W."/>
            <person name="Klieve A.V."/>
            <person name="Ouwerkerk D."/>
            <person name="Duncan S.H."/>
            <person name="Louis P."/>
            <person name="Koropatkin N."/>
            <person name="Cockburn D."/>
            <person name="Kibler R."/>
            <person name="Cooper P.J."/>
            <person name="Sandoval C."/>
            <person name="Crost E."/>
            <person name="Juge N."/>
            <person name="Bayer E.A."/>
            <person name="Flint H.J."/>
        </authorList>
    </citation>
    <scope>NUCLEOTIDE SEQUENCE [LARGE SCALE GENOMIC DNA]</scope>
    <source>
        <strain evidence="9">ATCC 27255</strain>
    </source>
</reference>
<dbReference type="InterPro" id="IPR036157">
    <property type="entry name" value="dUTPase-like_sf"/>
</dbReference>
<evidence type="ECO:0000256" key="6">
    <source>
        <dbReference type="ARBA" id="ARBA00047686"/>
    </source>
</evidence>
<dbReference type="InterPro" id="IPR029054">
    <property type="entry name" value="dUTPase-like"/>
</dbReference>
<evidence type="ECO:0000256" key="5">
    <source>
        <dbReference type="ARBA" id="ARBA00023080"/>
    </source>
</evidence>
<dbReference type="EC" id="3.6.1.23" evidence="7"/>
<keyword evidence="3 7" id="KW-0378">Hydrolase</keyword>
<comment type="caution">
    <text evidence="7">Lacks conserved residue(s) required for the propagation of feature annotation.</text>
</comment>
<comment type="caution">
    <text evidence="9">The sequence shown here is derived from an EMBL/GenBank/DDBJ whole genome shotgun (WGS) entry which is preliminary data.</text>
</comment>
<dbReference type="SUPFAM" id="SSF51283">
    <property type="entry name" value="dUTPase-like"/>
    <property type="match status" value="1"/>
</dbReference>
<evidence type="ECO:0000313" key="10">
    <source>
        <dbReference type="Proteomes" id="UP000233425"/>
    </source>
</evidence>
<gene>
    <name evidence="7 9" type="primary">dut</name>
    <name evidence="9" type="ORF">RBATCC27255_00166</name>
</gene>
<evidence type="ECO:0000313" key="9">
    <source>
        <dbReference type="EMBL" id="PKD32693.1"/>
    </source>
</evidence>
<feature type="binding site" evidence="7">
    <location>
        <begin position="85"/>
        <end position="87"/>
    </location>
    <ligand>
        <name>substrate</name>
    </ligand>
</feature>
<dbReference type="UniPathway" id="UPA00610">
    <property type="reaction ID" value="UER00666"/>
</dbReference>
<dbReference type="InterPro" id="IPR033704">
    <property type="entry name" value="dUTPase_trimeric"/>
</dbReference>
<dbReference type="PANTHER" id="PTHR11241">
    <property type="entry name" value="DEOXYURIDINE 5'-TRIPHOSPHATE NUCLEOTIDOHYDROLASE"/>
    <property type="match status" value="1"/>
</dbReference>
<dbReference type="HAMAP" id="MF_00116">
    <property type="entry name" value="dUTPase_bact"/>
    <property type="match status" value="1"/>
</dbReference>